<reference evidence="2" key="1">
    <citation type="submission" date="2017-09" db="EMBL/GenBank/DDBJ databases">
        <title>Contemporary evolution of a Lepidopteran species, Heliothis virescens, in response to modern agricultural practices.</title>
        <authorList>
            <person name="Fritz M.L."/>
            <person name="Deyonke A.M."/>
            <person name="Papanicolaou A."/>
            <person name="Micinski S."/>
            <person name="Westbrook J."/>
            <person name="Gould F."/>
        </authorList>
    </citation>
    <scope>NUCLEOTIDE SEQUENCE [LARGE SCALE GENOMIC DNA]</scope>
    <source>
        <strain evidence="2">HvINT-</strain>
        <tissue evidence="2">Whole body</tissue>
    </source>
</reference>
<evidence type="ECO:0000256" key="1">
    <source>
        <dbReference type="SAM" id="MobiDB-lite"/>
    </source>
</evidence>
<accession>A0A2A4JNU1</accession>
<comment type="caution">
    <text evidence="2">The sequence shown here is derived from an EMBL/GenBank/DDBJ whole genome shotgun (WGS) entry which is preliminary data.</text>
</comment>
<gene>
    <name evidence="2" type="ORF">B5V51_120</name>
</gene>
<proteinExistence type="predicted"/>
<feature type="region of interest" description="Disordered" evidence="1">
    <location>
        <begin position="36"/>
        <end position="60"/>
    </location>
</feature>
<sequence length="121" mass="13190">MCYCVDIVSNRSGRSRSSAVSLVRIAARAGAAAVVSRSRSRGRRAARSPGSRPATPPPCRAFASRASHARKYLRPSVLRDRYAEVSPTTDLEVILSDLSSLKDEIVFLSVTLINPYLHDSM</sequence>
<protein>
    <submittedName>
        <fullName evidence="2">Uncharacterized protein</fullName>
    </submittedName>
</protein>
<evidence type="ECO:0000313" key="2">
    <source>
        <dbReference type="EMBL" id="PCG73113.1"/>
    </source>
</evidence>
<name>A0A2A4JNU1_HELVI</name>
<organism evidence="2">
    <name type="scientific">Heliothis virescens</name>
    <name type="common">Tobacco budworm moth</name>
    <dbReference type="NCBI Taxonomy" id="7102"/>
    <lineage>
        <taxon>Eukaryota</taxon>
        <taxon>Metazoa</taxon>
        <taxon>Ecdysozoa</taxon>
        <taxon>Arthropoda</taxon>
        <taxon>Hexapoda</taxon>
        <taxon>Insecta</taxon>
        <taxon>Pterygota</taxon>
        <taxon>Neoptera</taxon>
        <taxon>Endopterygota</taxon>
        <taxon>Lepidoptera</taxon>
        <taxon>Glossata</taxon>
        <taxon>Ditrysia</taxon>
        <taxon>Noctuoidea</taxon>
        <taxon>Noctuidae</taxon>
        <taxon>Heliothinae</taxon>
        <taxon>Heliothis</taxon>
    </lineage>
</organism>
<dbReference type="AlphaFoldDB" id="A0A2A4JNU1"/>
<dbReference type="EMBL" id="NWSH01001013">
    <property type="protein sequence ID" value="PCG73113.1"/>
    <property type="molecule type" value="Genomic_DNA"/>
</dbReference>